<protein>
    <submittedName>
        <fullName evidence="2">Uncharacterized protein</fullName>
    </submittedName>
</protein>
<comment type="caution">
    <text evidence="2">The sequence shown here is derived from an EMBL/GenBank/DDBJ whole genome shotgun (WGS) entry which is preliminary data.</text>
</comment>
<gene>
    <name evidence="2" type="ORF">PT974_11342</name>
</gene>
<reference evidence="2 3" key="1">
    <citation type="submission" date="2024-01" db="EMBL/GenBank/DDBJ databases">
        <title>Complete genome of Cladobotryum mycophilum ATHUM6906.</title>
        <authorList>
            <person name="Christinaki A.C."/>
            <person name="Myridakis A.I."/>
            <person name="Kouvelis V.N."/>
        </authorList>
    </citation>
    <scope>NUCLEOTIDE SEQUENCE [LARGE SCALE GENOMIC DNA]</scope>
    <source>
        <strain evidence="2 3">ATHUM6906</strain>
    </source>
</reference>
<evidence type="ECO:0000256" key="1">
    <source>
        <dbReference type="SAM" id="MobiDB-lite"/>
    </source>
</evidence>
<organism evidence="2 3">
    <name type="scientific">Cladobotryum mycophilum</name>
    <dbReference type="NCBI Taxonomy" id="491253"/>
    <lineage>
        <taxon>Eukaryota</taxon>
        <taxon>Fungi</taxon>
        <taxon>Dikarya</taxon>
        <taxon>Ascomycota</taxon>
        <taxon>Pezizomycotina</taxon>
        <taxon>Sordariomycetes</taxon>
        <taxon>Hypocreomycetidae</taxon>
        <taxon>Hypocreales</taxon>
        <taxon>Hypocreaceae</taxon>
        <taxon>Cladobotryum</taxon>
    </lineage>
</organism>
<evidence type="ECO:0000313" key="2">
    <source>
        <dbReference type="EMBL" id="KAK5987218.1"/>
    </source>
</evidence>
<dbReference type="PANTHER" id="PTHR11138">
    <property type="entry name" value="METHIONYL-TRNA FORMYLTRANSFERASE"/>
    <property type="match status" value="1"/>
</dbReference>
<feature type="compositionally biased region" description="Acidic residues" evidence="1">
    <location>
        <begin position="54"/>
        <end position="69"/>
    </location>
</feature>
<dbReference type="Gene3D" id="3.40.50.12230">
    <property type="match status" value="1"/>
</dbReference>
<accession>A0ABR0S4X9</accession>
<feature type="compositionally biased region" description="Polar residues" evidence="1">
    <location>
        <begin position="33"/>
        <end position="50"/>
    </location>
</feature>
<feature type="region of interest" description="Disordered" evidence="1">
    <location>
        <begin position="1"/>
        <end position="176"/>
    </location>
</feature>
<dbReference type="PANTHER" id="PTHR11138:SF5">
    <property type="entry name" value="METHIONYL-TRNA FORMYLTRANSFERASE, MITOCHONDRIAL"/>
    <property type="match status" value="1"/>
</dbReference>
<feature type="compositionally biased region" description="Polar residues" evidence="1">
    <location>
        <begin position="17"/>
        <end position="26"/>
    </location>
</feature>
<proteinExistence type="predicted"/>
<dbReference type="Proteomes" id="UP001338125">
    <property type="component" value="Unassembled WGS sequence"/>
</dbReference>
<name>A0ABR0S4X9_9HYPO</name>
<evidence type="ECO:0000313" key="3">
    <source>
        <dbReference type="Proteomes" id="UP001338125"/>
    </source>
</evidence>
<feature type="compositionally biased region" description="Acidic residues" evidence="1">
    <location>
        <begin position="132"/>
        <end position="143"/>
    </location>
</feature>
<feature type="compositionally biased region" description="Basic and acidic residues" evidence="1">
    <location>
        <begin position="165"/>
        <end position="176"/>
    </location>
</feature>
<dbReference type="EMBL" id="JAVFKD010000016">
    <property type="protein sequence ID" value="KAK5987218.1"/>
    <property type="molecule type" value="Genomic_DNA"/>
</dbReference>
<keyword evidence="3" id="KW-1185">Reference proteome</keyword>
<sequence length="552" mass="59871">MNPFPSTPTPRRFLLSKRSTQSSQTPAAAPPRFTSTPRFGSSSVPRPTQSKELDIEDDDDDDEEGEEDEKSGYGSLREEEEEEEGARRRAKRGHVNDAMDIESDGMTASQEGSESPGDRGMGAHGEIVIDSSENEAEGEEEDSPWGREAKRRKMSISPAPAPSSPREEGGQDEVPREDEYAPIQGVSIEKVEDGLSALSASTSQQSLEDVQDTKMLQQPVFHPAPRFKPVEIDEAFEEEGAKYIAGGLAAELQGWLSEVKGWEGNDQQADTLSLRIYVDEVRPGKRMYLAKGHVASGDTSRRRFVLAGEGKLTGLGRRAEVKSSWTGADSSCHVEGDEHIGISLQTLDHKEFDHGTILAQTPAPGLPLPESASIQDLTKALGVAGAQMLVQGLRDGVHVPPHVDAGWMARQLAGGALVHAPKVTKADSQVDWTRWTTRDFQRRMRVFGAVWTRGVNAKGEVKRVILQDAEGVAGEEVDGVDGTLALVHGSGEKGEATGERYERVLRVDDAAGVVHVQASDGGWMRVRRVKVDGKPEQAAASGLRPFITKFNG</sequence>